<dbReference type="PANTHER" id="PTHR34978:SF3">
    <property type="entry name" value="SLR0241 PROTEIN"/>
    <property type="match status" value="1"/>
</dbReference>
<organism evidence="4 5">
    <name type="scientific">Paenibacillus silagei</name>
    <dbReference type="NCBI Taxonomy" id="1670801"/>
    <lineage>
        <taxon>Bacteria</taxon>
        <taxon>Bacillati</taxon>
        <taxon>Bacillota</taxon>
        <taxon>Bacilli</taxon>
        <taxon>Bacillales</taxon>
        <taxon>Paenibacillaceae</taxon>
        <taxon>Paenibacillus</taxon>
    </lineage>
</organism>
<dbReference type="InterPro" id="IPR008756">
    <property type="entry name" value="Peptidase_M56"/>
</dbReference>
<feature type="compositionally biased region" description="Polar residues" evidence="1">
    <location>
        <begin position="377"/>
        <end position="391"/>
    </location>
</feature>
<keyword evidence="2" id="KW-0812">Transmembrane</keyword>
<dbReference type="Pfam" id="PF05569">
    <property type="entry name" value="Peptidase_M56"/>
    <property type="match status" value="1"/>
</dbReference>
<evidence type="ECO:0000313" key="5">
    <source>
        <dbReference type="Proteomes" id="UP000773462"/>
    </source>
</evidence>
<protein>
    <submittedName>
        <fullName evidence="4">Beta-lactamase regulating signal transducer with metallopeptidase domain</fullName>
    </submittedName>
</protein>
<dbReference type="InterPro" id="IPR052173">
    <property type="entry name" value="Beta-lactam_resp_regulator"/>
</dbReference>
<evidence type="ECO:0000256" key="1">
    <source>
        <dbReference type="SAM" id="MobiDB-lite"/>
    </source>
</evidence>
<dbReference type="RefSeq" id="WP_209869213.1">
    <property type="nucleotide sequence ID" value="NZ_JAGGLV010000001.1"/>
</dbReference>
<feature type="compositionally biased region" description="Basic and acidic residues" evidence="1">
    <location>
        <begin position="393"/>
        <end position="411"/>
    </location>
</feature>
<keyword evidence="5" id="KW-1185">Reference proteome</keyword>
<evidence type="ECO:0000256" key="2">
    <source>
        <dbReference type="SAM" id="Phobius"/>
    </source>
</evidence>
<feature type="domain" description="Peptidase M56" evidence="3">
    <location>
        <begin position="11"/>
        <end position="340"/>
    </location>
</feature>
<dbReference type="EMBL" id="JAGGLV010000001">
    <property type="protein sequence ID" value="MBP2110510.1"/>
    <property type="molecule type" value="Genomic_DNA"/>
</dbReference>
<feature type="region of interest" description="Disordered" evidence="1">
    <location>
        <begin position="370"/>
        <end position="411"/>
    </location>
</feature>
<proteinExistence type="predicted"/>
<comment type="caution">
    <text evidence="4">The sequence shown here is derived from an EMBL/GenBank/DDBJ whole genome shotgun (WGS) entry which is preliminary data.</text>
</comment>
<accession>A0ABS4NKD0</accession>
<keyword evidence="2" id="KW-0472">Membrane</keyword>
<feature type="transmembrane region" description="Helical" evidence="2">
    <location>
        <begin position="6"/>
        <end position="26"/>
    </location>
</feature>
<evidence type="ECO:0000313" key="4">
    <source>
        <dbReference type="EMBL" id="MBP2110510.1"/>
    </source>
</evidence>
<sequence length="696" mass="78687">MVYGWFAGIAEQTLAASMVILAVLFIQYVLRRFINARVRYLLWLLVIARLLLPAVPDSPVSMLHILGNSKHLLTTILDKGPDTGASQGEYQELPPGGGNRVTYPANNTALNVQGQADTVRQKDGAVADNRSSAGAAGYPLWMKIGTVIWLLGAAFMLLNGLLYIRRMHRERRRLRRVSAPEILQVVLATRRQFGIRRAIPIYTGGSANNPYLSGLMRPWIFVPEQALRELDASRLRHILAHELAHYKRRDMLWNLLGSLAATIHWFNPLVWLAIRRMKIDREVACDTYVLEVLGEEEATDYGLTLVEFLKRFSRVRERRGHLYFSNPQQRQQIRRRISMIQSFRKGSYRISASAVILVALLSIVTLTGASGKPGDSAATSTKANPAGTLTESVRGEERAEPAMEQGESKESLMDMDVQQTEYVSRHHLLKPMNVKVAKDGYQVTVKGFMADRNQLFIFYTASVDGGRSLLFDKSSHFVEWIIRDAVTGKVINGQTDPRSSVSRPEKNIESTTARIQFNPPLMNPSSKIKVQFRLRSVAASGAKVQDSPILQAAFDVGASYWKQEEHTIQSKETLDVDGHKLRVKLQLTPLTTIVTFYSDEPVFKNNEFKKAFNEKYGSPMLWWSKTETGDYTQQTRSTSITYTDYEMKMLAETYFLMDKPQSLRLDFIKKLPVLRGTTEPESSYQMTFDTTGLNQS</sequence>
<dbReference type="Gene3D" id="3.30.2010.10">
    <property type="entry name" value="Metalloproteases ('zincins'), catalytic domain"/>
    <property type="match status" value="1"/>
</dbReference>
<name>A0ABS4NKD0_9BACL</name>
<reference evidence="4 5" key="1">
    <citation type="submission" date="2021-03" db="EMBL/GenBank/DDBJ databases">
        <title>Genomic Encyclopedia of Type Strains, Phase IV (KMG-IV): sequencing the most valuable type-strain genomes for metagenomic binning, comparative biology and taxonomic classification.</title>
        <authorList>
            <person name="Goeker M."/>
        </authorList>
    </citation>
    <scope>NUCLEOTIDE SEQUENCE [LARGE SCALE GENOMIC DNA]</scope>
    <source>
        <strain evidence="4 5">DSM 101953</strain>
    </source>
</reference>
<keyword evidence="2" id="KW-1133">Transmembrane helix</keyword>
<dbReference type="PANTHER" id="PTHR34978">
    <property type="entry name" value="POSSIBLE SENSOR-TRANSDUCER PROTEIN BLAR"/>
    <property type="match status" value="1"/>
</dbReference>
<feature type="transmembrane region" description="Helical" evidence="2">
    <location>
        <begin position="38"/>
        <end position="55"/>
    </location>
</feature>
<dbReference type="Proteomes" id="UP000773462">
    <property type="component" value="Unassembled WGS sequence"/>
</dbReference>
<dbReference type="CDD" id="cd07341">
    <property type="entry name" value="M56_BlaR1_MecR1_like"/>
    <property type="match status" value="1"/>
</dbReference>
<evidence type="ECO:0000259" key="3">
    <source>
        <dbReference type="Pfam" id="PF05569"/>
    </source>
</evidence>
<feature type="transmembrane region" description="Helical" evidence="2">
    <location>
        <begin position="140"/>
        <end position="164"/>
    </location>
</feature>
<gene>
    <name evidence="4" type="ORF">J2Z70_000649</name>
</gene>